<evidence type="ECO:0000256" key="1">
    <source>
        <dbReference type="SAM" id="MobiDB-lite"/>
    </source>
</evidence>
<comment type="caution">
    <text evidence="2">The sequence shown here is derived from an EMBL/GenBank/DDBJ whole genome shotgun (WGS) entry which is preliminary data.</text>
</comment>
<evidence type="ECO:0000313" key="3">
    <source>
        <dbReference type="Proteomes" id="UP001172681"/>
    </source>
</evidence>
<reference evidence="2" key="1">
    <citation type="submission" date="2022-10" db="EMBL/GenBank/DDBJ databases">
        <title>Culturing micro-colonial fungi from biological soil crusts in the Mojave desert and describing Neophaeococcomyces mojavensis, and introducing the new genera and species Taxawa tesnikishii.</title>
        <authorList>
            <person name="Kurbessoian T."/>
            <person name="Stajich J.E."/>
        </authorList>
    </citation>
    <scope>NUCLEOTIDE SEQUENCE</scope>
    <source>
        <strain evidence="2">TK_35</strain>
    </source>
</reference>
<dbReference type="AlphaFoldDB" id="A0AA38XZW0"/>
<proteinExistence type="predicted"/>
<protein>
    <submittedName>
        <fullName evidence="2">Uncharacterized protein</fullName>
    </submittedName>
</protein>
<evidence type="ECO:0000313" key="2">
    <source>
        <dbReference type="EMBL" id="KAJ9630358.1"/>
    </source>
</evidence>
<dbReference type="EMBL" id="JAPDRN010000061">
    <property type="protein sequence ID" value="KAJ9630358.1"/>
    <property type="molecule type" value="Genomic_DNA"/>
</dbReference>
<sequence length="199" mass="22529">MQITTKQGLGKDPLLQLFDMLWDSDKVFLTQLASIVDEIQRCVDHDPGQKGRVTSYVVQKFSDLALISQLVGQVKTFFPWSAGLKLEMSPEARSPGYDRAMTDAATAFNLLREDIAPKFVRAVVPLHYSIEKACNETSVKACQQVEERVDRLCKVIDEHCRKHTNKTLHEIFPQPRCESSRGPSRARIDASPEALTRRK</sequence>
<dbReference type="Proteomes" id="UP001172681">
    <property type="component" value="Unassembled WGS sequence"/>
</dbReference>
<gene>
    <name evidence="2" type="ORF">H2204_008423</name>
</gene>
<organism evidence="2 3">
    <name type="scientific">Knufia peltigerae</name>
    <dbReference type="NCBI Taxonomy" id="1002370"/>
    <lineage>
        <taxon>Eukaryota</taxon>
        <taxon>Fungi</taxon>
        <taxon>Dikarya</taxon>
        <taxon>Ascomycota</taxon>
        <taxon>Pezizomycotina</taxon>
        <taxon>Eurotiomycetes</taxon>
        <taxon>Chaetothyriomycetidae</taxon>
        <taxon>Chaetothyriales</taxon>
        <taxon>Trichomeriaceae</taxon>
        <taxon>Knufia</taxon>
    </lineage>
</organism>
<feature type="region of interest" description="Disordered" evidence="1">
    <location>
        <begin position="174"/>
        <end position="199"/>
    </location>
</feature>
<name>A0AA38XZW0_9EURO</name>
<keyword evidence="3" id="KW-1185">Reference proteome</keyword>
<accession>A0AA38XZW0</accession>